<dbReference type="AlphaFoldDB" id="A0A7W8EME1"/>
<proteinExistence type="predicted"/>
<evidence type="ECO:0000313" key="2">
    <source>
        <dbReference type="Proteomes" id="UP000568380"/>
    </source>
</evidence>
<organism evidence="1 2">
    <name type="scientific">Nonomuraea endophytica</name>
    <dbReference type="NCBI Taxonomy" id="714136"/>
    <lineage>
        <taxon>Bacteria</taxon>
        <taxon>Bacillati</taxon>
        <taxon>Actinomycetota</taxon>
        <taxon>Actinomycetes</taxon>
        <taxon>Streptosporangiales</taxon>
        <taxon>Streptosporangiaceae</taxon>
        <taxon>Nonomuraea</taxon>
    </lineage>
</organism>
<dbReference type="Proteomes" id="UP000568380">
    <property type="component" value="Unassembled WGS sequence"/>
</dbReference>
<reference evidence="1 2" key="1">
    <citation type="submission" date="2020-08" db="EMBL/GenBank/DDBJ databases">
        <title>Genomic Encyclopedia of Type Strains, Phase IV (KMG-IV): sequencing the most valuable type-strain genomes for metagenomic binning, comparative biology and taxonomic classification.</title>
        <authorList>
            <person name="Goeker M."/>
        </authorList>
    </citation>
    <scope>NUCLEOTIDE SEQUENCE [LARGE SCALE GENOMIC DNA]</scope>
    <source>
        <strain evidence="1 2">DSM 45385</strain>
    </source>
</reference>
<sequence length="190" mass="19953">MNDHHELTRLLSPAPQASLDPGRLQLLKERVMTDLATPPRRRTPLVLAAAALGLAAATAAVLLNTGPAYAVTDNPDGTITVKIYQAENPKGLQAELRARGLNAVVDFIPEGKRCSPQPRSTTWVEGVRLAAPQTGEEESGGAGFRLDPSKVGPGQTAVLEFMVRGSFMSMEAGISDRVSAGPVTACTLVG</sequence>
<dbReference type="EMBL" id="JACHIN010000019">
    <property type="protein sequence ID" value="MBB5083862.1"/>
    <property type="molecule type" value="Genomic_DNA"/>
</dbReference>
<evidence type="ECO:0000313" key="1">
    <source>
        <dbReference type="EMBL" id="MBB5083862.1"/>
    </source>
</evidence>
<protein>
    <submittedName>
        <fullName evidence="1">Uncharacterized protein</fullName>
    </submittedName>
</protein>
<comment type="caution">
    <text evidence="1">The sequence shown here is derived from an EMBL/GenBank/DDBJ whole genome shotgun (WGS) entry which is preliminary data.</text>
</comment>
<name>A0A7W8EME1_9ACTN</name>
<keyword evidence="2" id="KW-1185">Reference proteome</keyword>
<gene>
    <name evidence="1" type="ORF">HNR40_009367</name>
</gene>
<accession>A0A7W8EME1</accession>
<dbReference type="RefSeq" id="WP_184973339.1">
    <property type="nucleotide sequence ID" value="NZ_JACHIN010000019.1"/>
</dbReference>